<dbReference type="Gene3D" id="3.50.50.60">
    <property type="entry name" value="FAD/NAD(P)-binding domain"/>
    <property type="match status" value="2"/>
</dbReference>
<dbReference type="Proteomes" id="UP000567795">
    <property type="component" value="Unassembled WGS sequence"/>
</dbReference>
<evidence type="ECO:0000313" key="2">
    <source>
        <dbReference type="EMBL" id="NYI03261.1"/>
    </source>
</evidence>
<organism evidence="2 3">
    <name type="scientific">Allostreptomyces psammosilenae</name>
    <dbReference type="NCBI Taxonomy" id="1892865"/>
    <lineage>
        <taxon>Bacteria</taxon>
        <taxon>Bacillati</taxon>
        <taxon>Actinomycetota</taxon>
        <taxon>Actinomycetes</taxon>
        <taxon>Kitasatosporales</taxon>
        <taxon>Streptomycetaceae</taxon>
        <taxon>Allostreptomyces</taxon>
    </lineage>
</organism>
<dbReference type="EMBL" id="JACBZD010000001">
    <property type="protein sequence ID" value="NYI03261.1"/>
    <property type="molecule type" value="Genomic_DNA"/>
</dbReference>
<reference evidence="2 3" key="1">
    <citation type="submission" date="2020-07" db="EMBL/GenBank/DDBJ databases">
        <title>Sequencing the genomes of 1000 actinobacteria strains.</title>
        <authorList>
            <person name="Klenk H.-P."/>
        </authorList>
    </citation>
    <scope>NUCLEOTIDE SEQUENCE [LARGE SCALE GENOMIC DNA]</scope>
    <source>
        <strain evidence="2 3">DSM 42178</strain>
    </source>
</reference>
<accession>A0A852ZXA0</accession>
<dbReference type="AlphaFoldDB" id="A0A852ZXA0"/>
<dbReference type="RefSeq" id="WP_179812347.1">
    <property type="nucleotide sequence ID" value="NZ_JACBZD010000001.1"/>
</dbReference>
<dbReference type="InterPro" id="IPR036188">
    <property type="entry name" value="FAD/NAD-bd_sf"/>
</dbReference>
<evidence type="ECO:0000259" key="1">
    <source>
        <dbReference type="Pfam" id="PF17885"/>
    </source>
</evidence>
<keyword evidence="3" id="KW-1185">Reference proteome</keyword>
<dbReference type="Pfam" id="PF17885">
    <property type="entry name" value="Smoa_sbd"/>
    <property type="match status" value="1"/>
</dbReference>
<name>A0A852ZXA0_9ACTN</name>
<proteinExistence type="predicted"/>
<dbReference type="InterPro" id="IPR041654">
    <property type="entry name" value="StyA_sbd"/>
</dbReference>
<gene>
    <name evidence="2" type="ORF">FHU37_000204</name>
</gene>
<evidence type="ECO:0000313" key="3">
    <source>
        <dbReference type="Proteomes" id="UP000567795"/>
    </source>
</evidence>
<protein>
    <submittedName>
        <fullName evidence="2">2-polyprenyl-6-methoxyphenol hydroxylase-like FAD-dependent oxidoreductase</fullName>
    </submittedName>
</protein>
<feature type="domain" description="Styrene monooxygenase StyA putative substrate binding" evidence="1">
    <location>
        <begin position="146"/>
        <end position="255"/>
    </location>
</feature>
<dbReference type="PRINTS" id="PR00420">
    <property type="entry name" value="RNGMNOXGNASE"/>
</dbReference>
<dbReference type="Gene3D" id="3.30.9.40">
    <property type="match status" value="1"/>
</dbReference>
<comment type="caution">
    <text evidence="2">The sequence shown here is derived from an EMBL/GenBank/DDBJ whole genome shotgun (WGS) entry which is preliminary data.</text>
</comment>
<dbReference type="SUPFAM" id="SSF51905">
    <property type="entry name" value="FAD/NAD(P)-binding domain"/>
    <property type="match status" value="1"/>
</dbReference>
<sequence length="412" mass="43596">MPQILVVGAGQSGLQLALGLQARGHRVTVVTDRSAERIRSGRVLSTQVMFDSARAHERALGLAHWDAEAPAVGGIGVSVADPGGGRALDWLGRLSAPAHSVDQRIKMAHWLEEFATRGGEVRVGAVTAEDLDALSAGYDLTVVAAGRGGLGGLFARDAARSTHDAPRRALAVAYVHGLAPRPEHPFPAVACNLVPGVGELFVIPTLTLTGPADILFLEGVPGGPLDVFDGVTDPGQHLELTRELMKRYLPWEWERARGAELTDAGGTLAGRFPPTVRHPVAVLPSGRPVLGMADVVVANDPITGQGANSAAKAAACYLAAIEERGDGPFDRAFMEAAFERFWDYARHVVRWTDAMLAPPPEHVREILGAAAGLPEVADRFANGFDDPADLAEWFLDPEGAAAYLDAARARRG</sequence>